<dbReference type="GO" id="GO:0008168">
    <property type="term" value="F:methyltransferase activity"/>
    <property type="evidence" value="ECO:0007669"/>
    <property type="project" value="UniProtKB-KW"/>
</dbReference>
<feature type="region of interest" description="Disordered" evidence="8">
    <location>
        <begin position="1"/>
        <end position="36"/>
    </location>
</feature>
<dbReference type="Proteomes" id="UP000054266">
    <property type="component" value="Unassembled WGS sequence"/>
</dbReference>
<keyword evidence="5" id="KW-0521">NADP</keyword>
<keyword evidence="6" id="KW-0511">Multifunctional enzyme</keyword>
<dbReference type="Gene3D" id="1.10.1200.10">
    <property type="entry name" value="ACP-like"/>
    <property type="match status" value="1"/>
</dbReference>
<name>A0A0D2CTS1_9EURO</name>
<dbReference type="InterPro" id="IPR013217">
    <property type="entry name" value="Methyltransf_12"/>
</dbReference>
<dbReference type="SUPFAM" id="SSF51735">
    <property type="entry name" value="NAD(P)-binding Rossmann-fold domains"/>
    <property type="match status" value="2"/>
</dbReference>
<dbReference type="InterPro" id="IPR016035">
    <property type="entry name" value="Acyl_Trfase/lysoPLipase"/>
</dbReference>
<dbReference type="SMART" id="SM00827">
    <property type="entry name" value="PKS_AT"/>
    <property type="match status" value="1"/>
</dbReference>
<feature type="active site" description="Proton acceptor; for dehydratase activity" evidence="7">
    <location>
        <position position="963"/>
    </location>
</feature>
<feature type="domain" description="Carrier" evidence="9">
    <location>
        <begin position="2399"/>
        <end position="2476"/>
    </location>
</feature>
<dbReference type="GO" id="GO:0016491">
    <property type="term" value="F:oxidoreductase activity"/>
    <property type="evidence" value="ECO:0007669"/>
    <property type="project" value="InterPro"/>
</dbReference>
<reference evidence="12 13" key="1">
    <citation type="submission" date="2015-01" db="EMBL/GenBank/DDBJ databases">
        <title>The Genome Sequence of Capronia semiimmersa CBS27337.</title>
        <authorList>
            <consortium name="The Broad Institute Genomics Platform"/>
            <person name="Cuomo C."/>
            <person name="de Hoog S."/>
            <person name="Gorbushina A."/>
            <person name="Stielow B."/>
            <person name="Teixiera M."/>
            <person name="Abouelleil A."/>
            <person name="Chapman S.B."/>
            <person name="Priest M."/>
            <person name="Young S.K."/>
            <person name="Wortman J."/>
            <person name="Nusbaum C."/>
            <person name="Birren B."/>
        </authorList>
    </citation>
    <scope>NUCLEOTIDE SEQUENCE [LARGE SCALE GENOMIC DNA]</scope>
    <source>
        <strain evidence="12 13">CBS 27337</strain>
    </source>
</reference>
<organism evidence="12 13">
    <name type="scientific">Phialophora macrospora</name>
    <dbReference type="NCBI Taxonomy" id="1851006"/>
    <lineage>
        <taxon>Eukaryota</taxon>
        <taxon>Fungi</taxon>
        <taxon>Dikarya</taxon>
        <taxon>Ascomycota</taxon>
        <taxon>Pezizomycotina</taxon>
        <taxon>Eurotiomycetes</taxon>
        <taxon>Chaetothyriomycetidae</taxon>
        <taxon>Chaetothyriales</taxon>
        <taxon>Herpotrichiellaceae</taxon>
        <taxon>Phialophora</taxon>
    </lineage>
</organism>
<keyword evidence="4" id="KW-0808">Transferase</keyword>
<dbReference type="Pfam" id="PF14765">
    <property type="entry name" value="PS-DH"/>
    <property type="match status" value="1"/>
</dbReference>
<dbReference type="InterPro" id="IPR020806">
    <property type="entry name" value="PKS_PP-bd"/>
</dbReference>
<evidence type="ECO:0000256" key="6">
    <source>
        <dbReference type="ARBA" id="ARBA00023268"/>
    </source>
</evidence>
<dbReference type="EMBL" id="KN846958">
    <property type="protein sequence ID" value="KIW68581.1"/>
    <property type="molecule type" value="Genomic_DNA"/>
</dbReference>
<accession>A0A0D2CTS1</accession>
<evidence type="ECO:0000259" key="9">
    <source>
        <dbReference type="PROSITE" id="PS50075"/>
    </source>
</evidence>
<dbReference type="SMART" id="SM00829">
    <property type="entry name" value="PKS_ER"/>
    <property type="match status" value="1"/>
</dbReference>
<dbReference type="InterPro" id="IPR020807">
    <property type="entry name" value="PKS_DH"/>
</dbReference>
<dbReference type="InterPro" id="IPR036291">
    <property type="entry name" value="NAD(P)-bd_dom_sf"/>
</dbReference>
<dbReference type="InterPro" id="IPR014030">
    <property type="entry name" value="Ketoacyl_synth_N"/>
</dbReference>
<dbReference type="InterPro" id="IPR049551">
    <property type="entry name" value="PKS_DH_C"/>
</dbReference>
<protein>
    <submittedName>
        <fullName evidence="12">Uncharacterized protein</fullName>
    </submittedName>
</protein>
<evidence type="ECO:0000256" key="8">
    <source>
        <dbReference type="SAM" id="MobiDB-lite"/>
    </source>
</evidence>
<dbReference type="GO" id="GO:0004312">
    <property type="term" value="F:fatty acid synthase activity"/>
    <property type="evidence" value="ECO:0007669"/>
    <property type="project" value="TreeGrafter"/>
</dbReference>
<dbReference type="InterPro" id="IPR013968">
    <property type="entry name" value="PKS_KR"/>
</dbReference>
<evidence type="ECO:0000256" key="7">
    <source>
        <dbReference type="PROSITE-ProRule" id="PRU01363"/>
    </source>
</evidence>
<dbReference type="STRING" id="5601.A0A0D2CTS1"/>
<dbReference type="InterPro" id="IPR029063">
    <property type="entry name" value="SAM-dependent_MTases_sf"/>
</dbReference>
<feature type="region of interest" description="C-terminal hotdog fold" evidence="7">
    <location>
        <begin position="1068"/>
        <end position="1215"/>
    </location>
</feature>
<dbReference type="Pfam" id="PF08242">
    <property type="entry name" value="Methyltransf_12"/>
    <property type="match status" value="1"/>
</dbReference>
<dbReference type="InterPro" id="IPR018201">
    <property type="entry name" value="Ketoacyl_synth_AS"/>
</dbReference>
<evidence type="ECO:0000259" key="10">
    <source>
        <dbReference type="PROSITE" id="PS52004"/>
    </source>
</evidence>
<sequence>MGSLSNGYMDGQHDLHSHLNGNGVDGHSNGPSTPEPIAIVGMALRLPGKIHSPEALWRLLIDKKDTRGTVPPTRYNADGFYSVSKRPGCTGVKYGHFLDESDGIDLLDTSFFSMSKAEVEKLDPQQRMLLEVVYECMENGGQRDWRSSNTGVFVGTWGDDWQDFLAKDPQQTGGMLNVSGAGDFAISNRVSYEYDLRGPSMTIKAACASSVICLHEACQAILNGDCDSAIVAGTNLILTPSQTISQTEAGVLSPTGQCRTFDASANGYARGEAINAIYIKKLSDAIRDHDPIRAIVRATAVNCDGRSAGLSQPNPEAHERLIRRAYARAGLTDLSETPFVEVHGTGTPSGDPLELQAISVVFGGDRHTYVGSVKANVGHGEGASGITSIIKAVMALEHQTIPPQVNFSRPNPKIPFEEARLVVPLEPIPWPNDRPQRISVNSFGITGANAHAIIESAASYGIHRGHASNGIGDGESNGVACHTYISALLLFSATNAESLKKRSSDIRDYALAFPDKINDLAYTLAARRDHLPHRAFCVTNGATIGDLIAADKAKHTPQPVFVFTGQGAQWPAMGKELLEHFPSFRNDILHFSQLLGQLPHPPPWDLTEELLKVGPKSRLDQAEFAQPLCTALQVALVNLLRDLGVAPTAVVGHSSGEIAAAYAAGAITAEEAVIIAYYRGFTATSSSQRGAMAAVGIGRAEATLYLEKGVVIACDNSPNSVTLSGDEDALDRMTEQMKFDDDSLFIRRLKTDGMAYHSHHMLEVGNEYEELLKPLVMASIPAIPFYSTVTGKLVADKPLGPSYWRENLESPVKFYPAVRNMIESMKSDLLLLEIGPHSAMAGPLRQIFKATPSKNRLTYLPTLTRGKNAHDCILEMCGHLFLQTVPVRFNKLTPGCQTLTDVPNYPWRHDISLWAENRVVKEWRTRHFPPHELLGARILEGNDFEPTWRNLLRLKDSSWLQDHKVLEDVVFPCAGYIAMAGEAVRQLTGRGDYTIRNLSVKNALVIQEKTVELFTSFRRPTSTSSSAPEWYEFAVYSHNGSIWTQHCDGQARGGSDEGHLITDAAVLTPLPRRIRSPYPAFRNVGLNYGPAFAGIRDLSVKPGGKTAVATLQQPPITGSDYSLHPTTIDQCLQLLGAASAEGLSRHLAKIPLPTSVNQLYIRPATAGSDMHAQATALPSKNVGDIEGQVLIAEGGHVLLSVKGCKLSAFEHESDVDIDDRIAAARLSWRPDLDFVPLDSLMISHVKNPDAIKMVEEYGLLCTQEIQDRIRGVEYCADHFAKFSHWIDNHVEEGRNAENKLVTNSTELLTLPREERLKLMVQLEEQLKTSEFNNVAELITRLLHNCVDVFKGDSQILDIYLRDNGLTKLYAITGDRIDSSEFFATAGHTSPTMKILEIGAGTGGTTLVALQSLCSINGEPMYSKYTFTDISSGFFSAAKDRFAEYPGLEFKTLDISRDPQEQGFELGSYDLIIASNVIHATDSLYVTLSNVRKLLHPRGRFFLQELTPSYAKMINIIMGPLPGWWLGEADGRGMEPIVSTERWHKELRAAGFSGIECAVRDDPRLEGHIGVNIIAKPAQDIQEYRTVTLLTLADQADSEPVRAVEQLLVARGYYIAKCIFGEDLPPFQDVISLVELNDPLFNSASPEQFKTFQRVIAGLNSSRLLWVMGAAQIEPQSPIAALTLGLTRSIRTELNNPLATLEVDAFDRKTSNAIVDVFEKFRNTASEINPDYEYVYHNHQVLVGRYHWTGVTKELAGSHDISGHPLRLEGDRSGASRWVPVAPQELEPDSVQVACAFIGVDRKAAAAHSGGRPLLGGSGKVTAVGSAVKNVQPGDSVVVLDQNLLATSAVVQAHQLAVVPEHLSLEDAASLSAAVAAAIYGLLYAANLQKGQSVLIHSAFNDVGLAAIQIAQVAEAEVYCTVSGDAEANFVSNEFNIPPSHIVRSTSCSSALLTETGGRGVDIVLNRLPGEPVGDLWKCLARRGKMIDLNGKGVVNSDLLGGNKTYIRVDMNSLDDFYSELLQKTVELHDKGGIKLFGSPHVIEARAHEKTDASSIPDPPSRLIVRIPERTECLPVTQPPPALKLRDDAAYLLVGGLGGLGQAIATYMAECGARHFIFFSRSCGRSDEHAQFFHELESQGCTVSAVAGDVSNLEEVIATVTQSSRPIAGVLQLAMVLQDRPFLKMSHEDWTASIRPKVGGTWNLHEALKDRPLDFFVIFGSISGTFGIAHQANYAASNTFQDAFVQYRHSLGLPASVLNIGAMADIGYVSQNQSVQEYFRSAGMPFMSEAELLQAMHLSIVQQLPFSAELRQPAWRTNPGFTSTSQLALGIRATKPMDDPSNRVLWKRDRRVDIYRNIEASRRLRLHDSAGTTTTTADQDKLGAFISELKSSPSLLDRPDTLALLTHEIGVSIYGFMLQPVEDLDMSKSLMTLGVDSLVTIEIKNWLKRRLDVEVSTLEILNGGTIESLGQLAFARLRKKYGGDGTGRE</sequence>
<dbReference type="Gene3D" id="3.40.50.150">
    <property type="entry name" value="Vaccinia Virus protein VP39"/>
    <property type="match status" value="1"/>
</dbReference>
<feature type="region of interest" description="N-terminal hotdog fold" evidence="7">
    <location>
        <begin position="931"/>
        <end position="1058"/>
    </location>
</feature>
<dbReference type="Gene3D" id="3.30.70.3290">
    <property type="match status" value="1"/>
</dbReference>
<dbReference type="CDD" id="cd00833">
    <property type="entry name" value="PKS"/>
    <property type="match status" value="1"/>
</dbReference>
<dbReference type="InterPro" id="IPR016039">
    <property type="entry name" value="Thiolase-like"/>
</dbReference>
<dbReference type="InterPro" id="IPR009081">
    <property type="entry name" value="PP-bd_ACP"/>
</dbReference>
<keyword evidence="3" id="KW-0489">Methyltransferase</keyword>
<dbReference type="Pfam" id="PF08659">
    <property type="entry name" value="KR"/>
    <property type="match status" value="1"/>
</dbReference>
<dbReference type="SUPFAM" id="SSF47336">
    <property type="entry name" value="ACP-like"/>
    <property type="match status" value="1"/>
</dbReference>
<dbReference type="SUPFAM" id="SSF53335">
    <property type="entry name" value="S-adenosyl-L-methionine-dependent methyltransferases"/>
    <property type="match status" value="1"/>
</dbReference>
<dbReference type="Gene3D" id="3.10.129.110">
    <property type="entry name" value="Polyketide synthase dehydratase"/>
    <property type="match status" value="1"/>
</dbReference>
<dbReference type="InterPro" id="IPR020843">
    <property type="entry name" value="ER"/>
</dbReference>
<dbReference type="Gene3D" id="3.40.47.10">
    <property type="match status" value="1"/>
</dbReference>
<dbReference type="GO" id="GO:0032259">
    <property type="term" value="P:methylation"/>
    <property type="evidence" value="ECO:0007669"/>
    <property type="project" value="UniProtKB-KW"/>
</dbReference>
<evidence type="ECO:0000256" key="3">
    <source>
        <dbReference type="ARBA" id="ARBA00022603"/>
    </source>
</evidence>
<evidence type="ECO:0000313" key="12">
    <source>
        <dbReference type="EMBL" id="KIW68581.1"/>
    </source>
</evidence>
<dbReference type="SUPFAM" id="SSF50129">
    <property type="entry name" value="GroES-like"/>
    <property type="match status" value="1"/>
</dbReference>
<dbReference type="Pfam" id="PF21089">
    <property type="entry name" value="PKS_DH_N"/>
    <property type="match status" value="1"/>
</dbReference>
<dbReference type="SUPFAM" id="SSF52151">
    <property type="entry name" value="FabD/lysophospholipase-like"/>
    <property type="match status" value="1"/>
</dbReference>
<evidence type="ECO:0000313" key="13">
    <source>
        <dbReference type="Proteomes" id="UP000054266"/>
    </source>
</evidence>
<dbReference type="InterPro" id="IPR001227">
    <property type="entry name" value="Ac_transferase_dom_sf"/>
</dbReference>
<dbReference type="InterPro" id="IPR049900">
    <property type="entry name" value="PKS_mFAS_DH"/>
</dbReference>
<evidence type="ECO:0000256" key="1">
    <source>
        <dbReference type="ARBA" id="ARBA00022450"/>
    </source>
</evidence>
<dbReference type="SMART" id="SM00823">
    <property type="entry name" value="PKS_PP"/>
    <property type="match status" value="1"/>
</dbReference>
<dbReference type="InterPro" id="IPR016036">
    <property type="entry name" value="Malonyl_transacylase_ACP-bd"/>
</dbReference>
<dbReference type="Gene3D" id="3.90.180.10">
    <property type="entry name" value="Medium-chain alcohol dehydrogenases, catalytic domain"/>
    <property type="match status" value="1"/>
</dbReference>
<dbReference type="SMART" id="SM00822">
    <property type="entry name" value="PKS_KR"/>
    <property type="match status" value="1"/>
</dbReference>
<dbReference type="PANTHER" id="PTHR43775">
    <property type="entry name" value="FATTY ACID SYNTHASE"/>
    <property type="match status" value="1"/>
</dbReference>
<dbReference type="PANTHER" id="PTHR43775:SF49">
    <property type="entry name" value="SYNTHASE, PUTATIVE (JCVI)-RELATED"/>
    <property type="match status" value="1"/>
</dbReference>
<dbReference type="PROSITE" id="PS52019">
    <property type="entry name" value="PKS_MFAS_DH"/>
    <property type="match status" value="1"/>
</dbReference>
<dbReference type="InterPro" id="IPR042104">
    <property type="entry name" value="PKS_dehydratase_sf"/>
</dbReference>
<dbReference type="GO" id="GO:0044550">
    <property type="term" value="P:secondary metabolite biosynthetic process"/>
    <property type="evidence" value="ECO:0007669"/>
    <property type="project" value="UniProtKB-ARBA"/>
</dbReference>
<dbReference type="CDD" id="cd02440">
    <property type="entry name" value="AdoMet_MTases"/>
    <property type="match status" value="1"/>
</dbReference>
<dbReference type="Gene3D" id="3.40.50.720">
    <property type="entry name" value="NAD(P)-binding Rossmann-like Domain"/>
    <property type="match status" value="2"/>
</dbReference>
<evidence type="ECO:0000256" key="4">
    <source>
        <dbReference type="ARBA" id="ARBA00022679"/>
    </source>
</evidence>
<dbReference type="InterPro" id="IPR014043">
    <property type="entry name" value="Acyl_transferase_dom"/>
</dbReference>
<feature type="active site" description="Proton donor; for dehydratase activity" evidence="7">
    <location>
        <position position="1129"/>
    </location>
</feature>
<dbReference type="Gene3D" id="3.40.366.10">
    <property type="entry name" value="Malonyl-Coenzyme A Acyl Carrier Protein, domain 2"/>
    <property type="match status" value="1"/>
</dbReference>
<keyword evidence="1" id="KW-0596">Phosphopantetheine</keyword>
<evidence type="ECO:0000256" key="2">
    <source>
        <dbReference type="ARBA" id="ARBA00022553"/>
    </source>
</evidence>
<dbReference type="Pfam" id="PF00109">
    <property type="entry name" value="ketoacyl-synt"/>
    <property type="match status" value="1"/>
</dbReference>
<dbReference type="GO" id="GO:0006633">
    <property type="term" value="P:fatty acid biosynthetic process"/>
    <property type="evidence" value="ECO:0007669"/>
    <property type="project" value="InterPro"/>
</dbReference>
<dbReference type="CDD" id="cd05195">
    <property type="entry name" value="enoyl_red"/>
    <property type="match status" value="1"/>
</dbReference>
<gene>
    <name evidence="12" type="ORF">PV04_04519</name>
</gene>
<dbReference type="Pfam" id="PF16197">
    <property type="entry name" value="KAsynt_C_assoc"/>
    <property type="match status" value="1"/>
</dbReference>
<keyword evidence="2" id="KW-0597">Phosphoprotein</keyword>
<dbReference type="InterPro" id="IPR050091">
    <property type="entry name" value="PKS_NRPS_Biosynth_Enz"/>
</dbReference>
<dbReference type="PROSITE" id="PS50075">
    <property type="entry name" value="CARRIER"/>
    <property type="match status" value="1"/>
</dbReference>
<dbReference type="InterPro" id="IPR020841">
    <property type="entry name" value="PKS_Beta-ketoAc_synthase_dom"/>
</dbReference>
<dbReference type="Pfam" id="PF23297">
    <property type="entry name" value="ACP_SdgA_C"/>
    <property type="match status" value="1"/>
</dbReference>
<evidence type="ECO:0000256" key="5">
    <source>
        <dbReference type="ARBA" id="ARBA00022857"/>
    </source>
</evidence>
<dbReference type="InterPro" id="IPR032821">
    <property type="entry name" value="PKS_assoc"/>
</dbReference>
<dbReference type="SUPFAM" id="SSF55048">
    <property type="entry name" value="Probable ACP-binding domain of malonyl-CoA ACP transacylase"/>
    <property type="match status" value="1"/>
</dbReference>
<dbReference type="Pfam" id="PF02801">
    <property type="entry name" value="Ketoacyl-synt_C"/>
    <property type="match status" value="1"/>
</dbReference>
<dbReference type="Pfam" id="PF00698">
    <property type="entry name" value="Acyl_transf_1"/>
    <property type="match status" value="1"/>
</dbReference>
<dbReference type="GO" id="GO:0031177">
    <property type="term" value="F:phosphopantetheine binding"/>
    <property type="evidence" value="ECO:0007669"/>
    <property type="project" value="InterPro"/>
</dbReference>
<dbReference type="PROSITE" id="PS52004">
    <property type="entry name" value="KS3_2"/>
    <property type="match status" value="1"/>
</dbReference>
<keyword evidence="13" id="KW-1185">Reference proteome</keyword>
<feature type="domain" description="Ketosynthase family 3 (KS3)" evidence="10">
    <location>
        <begin position="34"/>
        <end position="456"/>
    </location>
</feature>
<dbReference type="InterPro" id="IPR014031">
    <property type="entry name" value="Ketoacyl_synth_C"/>
</dbReference>
<dbReference type="SMART" id="SM00825">
    <property type="entry name" value="PKS_KS"/>
    <property type="match status" value="1"/>
</dbReference>
<dbReference type="HOGENOM" id="CLU_000022_31_1_1"/>
<dbReference type="PROSITE" id="PS00606">
    <property type="entry name" value="KS3_1"/>
    <property type="match status" value="1"/>
</dbReference>
<dbReference type="SMART" id="SM00826">
    <property type="entry name" value="PKS_DH"/>
    <property type="match status" value="1"/>
</dbReference>
<evidence type="ECO:0000259" key="11">
    <source>
        <dbReference type="PROSITE" id="PS52019"/>
    </source>
</evidence>
<dbReference type="GO" id="GO:0004315">
    <property type="term" value="F:3-oxoacyl-[acyl-carrier-protein] synthase activity"/>
    <property type="evidence" value="ECO:0007669"/>
    <property type="project" value="InterPro"/>
</dbReference>
<feature type="domain" description="PKS/mFAS DH" evidence="11">
    <location>
        <begin position="931"/>
        <end position="1215"/>
    </location>
</feature>
<dbReference type="InterPro" id="IPR057326">
    <property type="entry name" value="KR_dom"/>
</dbReference>
<proteinExistence type="predicted"/>
<dbReference type="InterPro" id="IPR049552">
    <property type="entry name" value="PKS_DH_N"/>
</dbReference>
<dbReference type="InterPro" id="IPR036736">
    <property type="entry name" value="ACP-like_sf"/>
</dbReference>
<dbReference type="InterPro" id="IPR011032">
    <property type="entry name" value="GroES-like_sf"/>
</dbReference>
<dbReference type="SUPFAM" id="SSF53901">
    <property type="entry name" value="Thiolase-like"/>
    <property type="match status" value="1"/>
</dbReference>